<dbReference type="RefSeq" id="WP_090066853.1">
    <property type="nucleotide sequence ID" value="NZ_FOFT01000007.1"/>
</dbReference>
<dbReference type="InterPro" id="IPR004593">
    <property type="entry name" value="SbcD"/>
</dbReference>
<dbReference type="AlphaFoldDB" id="A0A1H9SI22"/>
<evidence type="ECO:0000313" key="8">
    <source>
        <dbReference type="EMBL" id="SER84622.1"/>
    </source>
</evidence>
<evidence type="ECO:0000256" key="1">
    <source>
        <dbReference type="ARBA" id="ARBA00010555"/>
    </source>
</evidence>
<evidence type="ECO:0000256" key="6">
    <source>
        <dbReference type="RuleBase" id="RU363069"/>
    </source>
</evidence>
<sequence>MRILHTSDWHLGRILYKEPRATDHDVVLAETLTVAREEKPDLIIHSGDLFDHARPGLSDLERAITVLRDLGSIAPVVVVRGNHDTEQLFRFLTLVLGADSRVHLIDRPLHPQHGGVLRFSMPDGTTARLAVLPFVHENRAVEAFEDPRTWRKAYTERVSAIERELVAELERDFDSRREIALFAAHLHIGGVDFAGSERRAHACEYYETSTDALPTTVSYAAFGHIHKPQELPSAKVTGRYAGSPLQLDFGEAGERKSVVLVDVEPGSPAAIRTIALSGGRQLRKFVGTLDDLRALAPSIGNDLCHITIHTPTHVPGLYDQVRDLLPEAVLVEFLEVCADRRLEMVTGDPATHDADLDLAELFREYLATTGTLSAPAEQVHQLFTTALTAIENDDDLVLSVESALAEPLPGDEAVA</sequence>
<dbReference type="SUPFAM" id="SSF56300">
    <property type="entry name" value="Metallo-dependent phosphatases"/>
    <property type="match status" value="1"/>
</dbReference>
<dbReference type="PANTHER" id="PTHR30337">
    <property type="entry name" value="COMPONENT OF ATP-DEPENDENT DSDNA EXONUCLEASE"/>
    <property type="match status" value="1"/>
</dbReference>
<organism evidence="8 9">
    <name type="scientific">Lentzea flaviverrucosa</name>
    <dbReference type="NCBI Taxonomy" id="200379"/>
    <lineage>
        <taxon>Bacteria</taxon>
        <taxon>Bacillati</taxon>
        <taxon>Actinomycetota</taxon>
        <taxon>Actinomycetes</taxon>
        <taxon>Pseudonocardiales</taxon>
        <taxon>Pseudonocardiaceae</taxon>
        <taxon>Lentzea</taxon>
    </lineage>
</organism>
<dbReference type="InterPro" id="IPR004843">
    <property type="entry name" value="Calcineurin-like_PHP"/>
</dbReference>
<dbReference type="OrthoDB" id="9773856at2"/>
<dbReference type="GO" id="GO:0008408">
    <property type="term" value="F:3'-5' exonuclease activity"/>
    <property type="evidence" value="ECO:0007669"/>
    <property type="project" value="InterPro"/>
</dbReference>
<comment type="subunit">
    <text evidence="6">Heterodimer of SbcC and SbcD.</text>
</comment>
<comment type="similarity">
    <text evidence="1 6">Belongs to the SbcD family.</text>
</comment>
<reference evidence="9" key="1">
    <citation type="submission" date="2016-10" db="EMBL/GenBank/DDBJ databases">
        <authorList>
            <person name="Varghese N."/>
            <person name="Submissions S."/>
        </authorList>
    </citation>
    <scope>NUCLEOTIDE SEQUENCE [LARGE SCALE GENOMIC DNA]</scope>
    <source>
        <strain evidence="9">CGMCC 4.578</strain>
    </source>
</reference>
<keyword evidence="9" id="KW-1185">Reference proteome</keyword>
<feature type="domain" description="Calcineurin-like phosphoesterase" evidence="7">
    <location>
        <begin position="1"/>
        <end position="189"/>
    </location>
</feature>
<evidence type="ECO:0000256" key="5">
    <source>
        <dbReference type="ARBA" id="ARBA00022839"/>
    </source>
</evidence>
<protein>
    <recommendedName>
        <fullName evidence="2 6">Nuclease SbcCD subunit D</fullName>
    </recommendedName>
</protein>
<dbReference type="Pfam" id="PF00149">
    <property type="entry name" value="Metallophos"/>
    <property type="match status" value="1"/>
</dbReference>
<dbReference type="CDD" id="cd00840">
    <property type="entry name" value="MPP_Mre11_N"/>
    <property type="match status" value="1"/>
</dbReference>
<keyword evidence="4 6" id="KW-0378">Hydrolase</keyword>
<proteinExistence type="inferred from homology"/>
<gene>
    <name evidence="6" type="primary">sbcD</name>
    <name evidence="8" type="ORF">SAMN05216195_10774</name>
</gene>
<keyword evidence="6" id="KW-0233">DNA recombination</keyword>
<dbReference type="InterPro" id="IPR050535">
    <property type="entry name" value="DNA_Repair-Maintenance_Comp"/>
</dbReference>
<keyword evidence="3 6" id="KW-0540">Nuclease</keyword>
<dbReference type="EMBL" id="FOFT01000007">
    <property type="protein sequence ID" value="SER84622.1"/>
    <property type="molecule type" value="Genomic_DNA"/>
</dbReference>
<dbReference type="Proteomes" id="UP000199028">
    <property type="component" value="Unassembled WGS sequence"/>
</dbReference>
<accession>A0A1H9SI22</accession>
<dbReference type="Gene3D" id="3.60.21.10">
    <property type="match status" value="1"/>
</dbReference>
<evidence type="ECO:0000256" key="2">
    <source>
        <dbReference type="ARBA" id="ARBA00013365"/>
    </source>
</evidence>
<dbReference type="GO" id="GO:0006310">
    <property type="term" value="P:DNA recombination"/>
    <property type="evidence" value="ECO:0007669"/>
    <property type="project" value="UniProtKB-KW"/>
</dbReference>
<dbReference type="GO" id="GO:0004519">
    <property type="term" value="F:endonuclease activity"/>
    <property type="evidence" value="ECO:0007669"/>
    <property type="project" value="UniProtKB-KW"/>
</dbReference>
<comment type="function">
    <text evidence="6">SbcCD cleaves DNA hairpin structures. These structures can inhibit DNA replication and are intermediates in certain DNA recombination reactions. The complex acts as a 3'-&gt;5' double strand exonuclease that can open hairpins. It also has a 5' single-strand endonuclease activity.</text>
</comment>
<keyword evidence="6" id="KW-0235">DNA replication</keyword>
<dbReference type="NCBIfam" id="TIGR00619">
    <property type="entry name" value="sbcd"/>
    <property type="match status" value="1"/>
</dbReference>
<evidence type="ECO:0000259" key="7">
    <source>
        <dbReference type="Pfam" id="PF00149"/>
    </source>
</evidence>
<dbReference type="InterPro" id="IPR041796">
    <property type="entry name" value="Mre11_N"/>
</dbReference>
<keyword evidence="6" id="KW-0255">Endonuclease</keyword>
<evidence type="ECO:0000313" key="9">
    <source>
        <dbReference type="Proteomes" id="UP000199028"/>
    </source>
</evidence>
<dbReference type="InterPro" id="IPR029052">
    <property type="entry name" value="Metallo-depent_PP-like"/>
</dbReference>
<evidence type="ECO:0000256" key="4">
    <source>
        <dbReference type="ARBA" id="ARBA00022801"/>
    </source>
</evidence>
<evidence type="ECO:0000256" key="3">
    <source>
        <dbReference type="ARBA" id="ARBA00022722"/>
    </source>
</evidence>
<dbReference type="PANTHER" id="PTHR30337:SF0">
    <property type="entry name" value="NUCLEASE SBCCD SUBUNIT D"/>
    <property type="match status" value="1"/>
</dbReference>
<dbReference type="GO" id="GO:0006260">
    <property type="term" value="P:DNA replication"/>
    <property type="evidence" value="ECO:0007669"/>
    <property type="project" value="UniProtKB-KW"/>
</dbReference>
<name>A0A1H9SI22_9PSEU</name>
<keyword evidence="5 6" id="KW-0269">Exonuclease</keyword>